<protein>
    <submittedName>
        <fullName evidence="2">E05496ef-16f7-430b-812f-4ff3883312c8-CDS</fullName>
    </submittedName>
</protein>
<dbReference type="OrthoDB" id="3034343at2759"/>
<name>A0A8H2VX16_9HELO</name>
<keyword evidence="3" id="KW-1185">Reference proteome</keyword>
<feature type="compositionally biased region" description="Polar residues" evidence="1">
    <location>
        <begin position="81"/>
        <end position="91"/>
    </location>
</feature>
<dbReference type="Proteomes" id="UP000624404">
    <property type="component" value="Unassembled WGS sequence"/>
</dbReference>
<feature type="region of interest" description="Disordered" evidence="1">
    <location>
        <begin position="55"/>
        <end position="91"/>
    </location>
</feature>
<sequence>MDSLSSVNGSRPYRSHKIPAYDRCRKRKLRCEADLSNGPYRICQDQDVDCTRIPGSSPLASPRLRNNSRHSIEESVAEQCDPQSPEYSQQERTIVNAKSSMIISPVIAEDIQVLEQYMES</sequence>
<gene>
    <name evidence="2" type="ORF">SCLTRI_LOCUS6049</name>
</gene>
<dbReference type="EMBL" id="CAJHIA010000017">
    <property type="protein sequence ID" value="CAD6446212.1"/>
    <property type="molecule type" value="Genomic_DNA"/>
</dbReference>
<dbReference type="AlphaFoldDB" id="A0A8H2VX16"/>
<evidence type="ECO:0000313" key="2">
    <source>
        <dbReference type="EMBL" id="CAD6446212.1"/>
    </source>
</evidence>
<reference evidence="2" key="1">
    <citation type="submission" date="2020-10" db="EMBL/GenBank/DDBJ databases">
        <authorList>
            <person name="Kusch S."/>
        </authorList>
    </citation>
    <scope>NUCLEOTIDE SEQUENCE</scope>
    <source>
        <strain evidence="2">SwB9</strain>
    </source>
</reference>
<organism evidence="2 3">
    <name type="scientific">Sclerotinia trifoliorum</name>
    <dbReference type="NCBI Taxonomy" id="28548"/>
    <lineage>
        <taxon>Eukaryota</taxon>
        <taxon>Fungi</taxon>
        <taxon>Dikarya</taxon>
        <taxon>Ascomycota</taxon>
        <taxon>Pezizomycotina</taxon>
        <taxon>Leotiomycetes</taxon>
        <taxon>Helotiales</taxon>
        <taxon>Sclerotiniaceae</taxon>
        <taxon>Sclerotinia</taxon>
    </lineage>
</organism>
<proteinExistence type="predicted"/>
<accession>A0A8H2VX16</accession>
<evidence type="ECO:0000313" key="3">
    <source>
        <dbReference type="Proteomes" id="UP000624404"/>
    </source>
</evidence>
<evidence type="ECO:0000256" key="1">
    <source>
        <dbReference type="SAM" id="MobiDB-lite"/>
    </source>
</evidence>
<comment type="caution">
    <text evidence="2">The sequence shown here is derived from an EMBL/GenBank/DDBJ whole genome shotgun (WGS) entry which is preliminary data.</text>
</comment>